<dbReference type="STRING" id="758825.SAMN02982985_03545"/>
<dbReference type="InterPro" id="IPR036390">
    <property type="entry name" value="WH_DNA-bd_sf"/>
</dbReference>
<dbReference type="NCBIfam" id="TIGR02337">
    <property type="entry name" value="HpaR"/>
    <property type="match status" value="1"/>
</dbReference>
<dbReference type="SMART" id="SM00347">
    <property type="entry name" value="HTH_MARR"/>
    <property type="match status" value="1"/>
</dbReference>
<feature type="domain" description="HTH marR-type" evidence="1">
    <location>
        <begin position="7"/>
        <end position="139"/>
    </location>
</feature>
<dbReference type="InterPro" id="IPR012712">
    <property type="entry name" value="HpaR/FarR"/>
</dbReference>
<dbReference type="PANTHER" id="PTHR33164">
    <property type="entry name" value="TRANSCRIPTIONAL REGULATOR, MARR FAMILY"/>
    <property type="match status" value="1"/>
</dbReference>
<dbReference type="SUPFAM" id="SSF46785">
    <property type="entry name" value="Winged helix' DNA-binding domain"/>
    <property type="match status" value="1"/>
</dbReference>
<dbReference type="Gene3D" id="1.10.10.10">
    <property type="entry name" value="Winged helix-like DNA-binding domain superfamily/Winged helix DNA-binding domain"/>
    <property type="match status" value="1"/>
</dbReference>
<proteinExistence type="predicted"/>
<protein>
    <submittedName>
        <fullName evidence="2">Homoprotocatechuate degradation operon regulator, HpaR</fullName>
    </submittedName>
</protein>
<evidence type="ECO:0000259" key="1">
    <source>
        <dbReference type="PROSITE" id="PS50995"/>
    </source>
</evidence>
<dbReference type="GO" id="GO:0045892">
    <property type="term" value="P:negative regulation of DNA-templated transcription"/>
    <property type="evidence" value="ECO:0007669"/>
    <property type="project" value="InterPro"/>
</dbReference>
<dbReference type="EMBL" id="FOTW01000017">
    <property type="protein sequence ID" value="SFM30216.1"/>
    <property type="molecule type" value="Genomic_DNA"/>
</dbReference>
<name>A0A1I4PRL2_9BURK</name>
<dbReference type="InterPro" id="IPR000835">
    <property type="entry name" value="HTH_MarR-typ"/>
</dbReference>
<dbReference type="GO" id="GO:0003677">
    <property type="term" value="F:DNA binding"/>
    <property type="evidence" value="ECO:0007669"/>
    <property type="project" value="InterPro"/>
</dbReference>
<reference evidence="2 3" key="1">
    <citation type="submission" date="2016-10" db="EMBL/GenBank/DDBJ databases">
        <authorList>
            <person name="de Groot N.N."/>
        </authorList>
    </citation>
    <scope>NUCLEOTIDE SEQUENCE [LARGE SCALE GENOMIC DNA]</scope>
    <source>
        <strain evidence="2 3">ATCC 43154</strain>
    </source>
</reference>
<organism evidence="2 3">
    <name type="scientific">Rugamonas rubra</name>
    <dbReference type="NCBI Taxonomy" id="758825"/>
    <lineage>
        <taxon>Bacteria</taxon>
        <taxon>Pseudomonadati</taxon>
        <taxon>Pseudomonadota</taxon>
        <taxon>Betaproteobacteria</taxon>
        <taxon>Burkholderiales</taxon>
        <taxon>Oxalobacteraceae</taxon>
        <taxon>Telluria group</taxon>
        <taxon>Rugamonas</taxon>
    </lineage>
</organism>
<dbReference type="RefSeq" id="WP_093389031.1">
    <property type="nucleotide sequence ID" value="NZ_FOTW01000017.1"/>
</dbReference>
<evidence type="ECO:0000313" key="3">
    <source>
        <dbReference type="Proteomes" id="UP000199470"/>
    </source>
</evidence>
<dbReference type="OrthoDB" id="8588347at2"/>
<dbReference type="GO" id="GO:0006950">
    <property type="term" value="P:response to stress"/>
    <property type="evidence" value="ECO:0007669"/>
    <property type="project" value="TreeGrafter"/>
</dbReference>
<dbReference type="PANTHER" id="PTHR33164:SF13">
    <property type="entry name" value="4-HYDROXYPHENYLACETATE CATABOLISM PROTEIN"/>
    <property type="match status" value="1"/>
</dbReference>
<evidence type="ECO:0000313" key="2">
    <source>
        <dbReference type="EMBL" id="SFM30216.1"/>
    </source>
</evidence>
<accession>A0A1I4PRL2</accession>
<dbReference type="Pfam" id="PF12802">
    <property type="entry name" value="MarR_2"/>
    <property type="match status" value="1"/>
</dbReference>
<dbReference type="InterPro" id="IPR036388">
    <property type="entry name" value="WH-like_DNA-bd_sf"/>
</dbReference>
<keyword evidence="3" id="KW-1185">Reference proteome</keyword>
<dbReference type="Proteomes" id="UP000199470">
    <property type="component" value="Unassembled WGS sequence"/>
</dbReference>
<dbReference type="PROSITE" id="PS50995">
    <property type="entry name" value="HTH_MARR_2"/>
    <property type="match status" value="1"/>
</dbReference>
<gene>
    <name evidence="2" type="ORF">SAMN02982985_03545</name>
</gene>
<dbReference type="InterPro" id="IPR039422">
    <property type="entry name" value="MarR/SlyA-like"/>
</dbReference>
<dbReference type="GO" id="GO:0003700">
    <property type="term" value="F:DNA-binding transcription factor activity"/>
    <property type="evidence" value="ECO:0007669"/>
    <property type="project" value="InterPro"/>
</dbReference>
<sequence length="161" mass="17984">MPHQIHYPNLPQRLLKARDNLMAQFRPILHQFGVTEQQYRILRVLDEHAELEPREIVELCQMLAPSLSGVLARMEEVGMVARQRVELDQRRVMVRLAPAGAALLARMGPLIDQQYARMEQAWGGDAFARLLAALDEFNRAAGLPLAAAALPAPAARGDTED</sequence>
<dbReference type="AlphaFoldDB" id="A0A1I4PRL2"/>